<dbReference type="PRINTS" id="PR01001">
    <property type="entry name" value="FADG3PDH"/>
</dbReference>
<sequence length="298" mass="31407">MVSSISGDTALNAGRRARELAELSSGDGVDLLVIGGGVTGVGIALDAATRGLSVALVERHDLAFGTSRWSSKLAHGGLRYLAKLDVPIAWESAVERGHLMTDIAPHLVRPMPMILPLHRGVSHRDTALLGAGFAAGDVLRMAARTRASLLPHPSRISQSLVRRMAPATTSHGLRGGLLSWDGQLIDDARLVVTIARTAASYGARIITYAAATAVESGRVEVTDELTGDRHTIRATQVVNAAGVWADELSERVQLAPSKGSHLLVRAERLSHPRGPLSRPPSPATSAGSSSRCRGTTTW</sequence>
<keyword evidence="4" id="KW-0274">FAD</keyword>
<dbReference type="PROSITE" id="PS00977">
    <property type="entry name" value="FAD_G3PDH_1"/>
    <property type="match status" value="1"/>
</dbReference>
<evidence type="ECO:0000259" key="8">
    <source>
        <dbReference type="Pfam" id="PF01266"/>
    </source>
</evidence>
<dbReference type="InterPro" id="IPR006076">
    <property type="entry name" value="FAD-dep_OxRdtase"/>
</dbReference>
<evidence type="ECO:0000256" key="6">
    <source>
        <dbReference type="RuleBase" id="RU361217"/>
    </source>
</evidence>
<feature type="domain" description="FAD dependent oxidoreductase" evidence="8">
    <location>
        <begin position="30"/>
        <end position="273"/>
    </location>
</feature>
<reference evidence="9" key="2">
    <citation type="submission" date="2020-09" db="EMBL/GenBank/DDBJ databases">
        <authorList>
            <person name="Sun Q."/>
            <person name="Zhou Y."/>
        </authorList>
    </citation>
    <scope>NUCLEOTIDE SEQUENCE</scope>
    <source>
        <strain evidence="9">CGMCC 1.15085</strain>
    </source>
</reference>
<evidence type="ECO:0000256" key="5">
    <source>
        <dbReference type="ARBA" id="ARBA00023002"/>
    </source>
</evidence>
<dbReference type="RefSeq" id="WP_268235896.1">
    <property type="nucleotide sequence ID" value="NZ_BMHI01000001.1"/>
</dbReference>
<dbReference type="GO" id="GO:0046168">
    <property type="term" value="P:glycerol-3-phosphate catabolic process"/>
    <property type="evidence" value="ECO:0007669"/>
    <property type="project" value="TreeGrafter"/>
</dbReference>
<dbReference type="PANTHER" id="PTHR11985:SF35">
    <property type="entry name" value="ANAEROBIC GLYCEROL-3-PHOSPHATE DEHYDROGENASE SUBUNIT A"/>
    <property type="match status" value="1"/>
</dbReference>
<dbReference type="Proteomes" id="UP000636793">
    <property type="component" value="Unassembled WGS sequence"/>
</dbReference>
<dbReference type="AlphaFoldDB" id="A0A916STL4"/>
<comment type="caution">
    <text evidence="9">The sequence shown here is derived from an EMBL/GenBank/DDBJ whole genome shotgun (WGS) entry which is preliminary data.</text>
</comment>
<evidence type="ECO:0000256" key="4">
    <source>
        <dbReference type="ARBA" id="ARBA00022827"/>
    </source>
</evidence>
<dbReference type="PANTHER" id="PTHR11985">
    <property type="entry name" value="GLYCEROL-3-PHOSPHATE DEHYDROGENASE"/>
    <property type="match status" value="1"/>
</dbReference>
<protein>
    <recommendedName>
        <fullName evidence="6">Glycerol-3-phosphate dehydrogenase</fullName>
        <ecNumber evidence="6">1.1.5.3</ecNumber>
    </recommendedName>
</protein>
<comment type="catalytic activity">
    <reaction evidence="6">
        <text>a quinone + sn-glycerol 3-phosphate = dihydroxyacetone phosphate + a quinol</text>
        <dbReference type="Rhea" id="RHEA:18977"/>
        <dbReference type="ChEBI" id="CHEBI:24646"/>
        <dbReference type="ChEBI" id="CHEBI:57597"/>
        <dbReference type="ChEBI" id="CHEBI:57642"/>
        <dbReference type="ChEBI" id="CHEBI:132124"/>
        <dbReference type="EC" id="1.1.5.3"/>
    </reaction>
</comment>
<dbReference type="Pfam" id="PF01266">
    <property type="entry name" value="DAO"/>
    <property type="match status" value="1"/>
</dbReference>
<keyword evidence="10" id="KW-1185">Reference proteome</keyword>
<dbReference type="InterPro" id="IPR036188">
    <property type="entry name" value="FAD/NAD-bd_sf"/>
</dbReference>
<evidence type="ECO:0000256" key="1">
    <source>
        <dbReference type="ARBA" id="ARBA00001974"/>
    </source>
</evidence>
<dbReference type="EC" id="1.1.5.3" evidence="6"/>
<evidence type="ECO:0000256" key="7">
    <source>
        <dbReference type="SAM" id="MobiDB-lite"/>
    </source>
</evidence>
<evidence type="ECO:0000256" key="3">
    <source>
        <dbReference type="ARBA" id="ARBA00022630"/>
    </source>
</evidence>
<dbReference type="GO" id="GO:0004368">
    <property type="term" value="F:glycerol-3-phosphate dehydrogenase (quinone) activity"/>
    <property type="evidence" value="ECO:0007669"/>
    <property type="project" value="UniProtKB-EC"/>
</dbReference>
<evidence type="ECO:0000313" key="9">
    <source>
        <dbReference type="EMBL" id="GGB15680.1"/>
    </source>
</evidence>
<dbReference type="GO" id="GO:0009331">
    <property type="term" value="C:glycerol-3-phosphate dehydrogenase (FAD) complex"/>
    <property type="evidence" value="ECO:0007669"/>
    <property type="project" value="UniProtKB-UniRule"/>
</dbReference>
<comment type="cofactor">
    <cofactor evidence="1 6">
        <name>FAD</name>
        <dbReference type="ChEBI" id="CHEBI:57692"/>
    </cofactor>
</comment>
<keyword evidence="5 6" id="KW-0560">Oxidoreductase</keyword>
<keyword evidence="3 6" id="KW-0285">Flavoprotein</keyword>
<evidence type="ECO:0000313" key="10">
    <source>
        <dbReference type="Proteomes" id="UP000636793"/>
    </source>
</evidence>
<gene>
    <name evidence="9" type="ORF">GCM10011492_01710</name>
</gene>
<organism evidence="9 10">
    <name type="scientific">Flexivirga endophytica</name>
    <dbReference type="NCBI Taxonomy" id="1849103"/>
    <lineage>
        <taxon>Bacteria</taxon>
        <taxon>Bacillati</taxon>
        <taxon>Actinomycetota</taxon>
        <taxon>Actinomycetes</taxon>
        <taxon>Micrococcales</taxon>
        <taxon>Dermacoccaceae</taxon>
        <taxon>Flexivirga</taxon>
    </lineage>
</organism>
<comment type="similarity">
    <text evidence="2 6">Belongs to the FAD-dependent glycerol-3-phosphate dehydrogenase family.</text>
</comment>
<evidence type="ECO:0000256" key="2">
    <source>
        <dbReference type="ARBA" id="ARBA00007330"/>
    </source>
</evidence>
<dbReference type="InterPro" id="IPR000447">
    <property type="entry name" value="G3P_DH_FAD-dep"/>
</dbReference>
<dbReference type="Gene3D" id="3.50.50.60">
    <property type="entry name" value="FAD/NAD(P)-binding domain"/>
    <property type="match status" value="2"/>
</dbReference>
<dbReference type="SUPFAM" id="SSF51905">
    <property type="entry name" value="FAD/NAD(P)-binding domain"/>
    <property type="match status" value="1"/>
</dbReference>
<accession>A0A916STL4</accession>
<proteinExistence type="inferred from homology"/>
<dbReference type="EMBL" id="BMHI01000001">
    <property type="protein sequence ID" value="GGB15680.1"/>
    <property type="molecule type" value="Genomic_DNA"/>
</dbReference>
<name>A0A916STL4_9MICO</name>
<reference evidence="9" key="1">
    <citation type="journal article" date="2014" name="Int. J. Syst. Evol. Microbiol.">
        <title>Complete genome sequence of Corynebacterium casei LMG S-19264T (=DSM 44701T), isolated from a smear-ripened cheese.</title>
        <authorList>
            <consortium name="US DOE Joint Genome Institute (JGI-PGF)"/>
            <person name="Walter F."/>
            <person name="Albersmeier A."/>
            <person name="Kalinowski J."/>
            <person name="Ruckert C."/>
        </authorList>
    </citation>
    <scope>NUCLEOTIDE SEQUENCE</scope>
    <source>
        <strain evidence="9">CGMCC 1.15085</strain>
    </source>
</reference>
<feature type="region of interest" description="Disordered" evidence="7">
    <location>
        <begin position="270"/>
        <end position="298"/>
    </location>
</feature>